<dbReference type="PANTHER" id="PTHR46796">
    <property type="entry name" value="HTH-TYPE TRANSCRIPTIONAL ACTIVATOR RHAS-RELATED"/>
    <property type="match status" value="1"/>
</dbReference>
<dbReference type="STRING" id="1848.SAMN05443637_104272"/>
<dbReference type="InterPro" id="IPR009057">
    <property type="entry name" value="Homeodomain-like_sf"/>
</dbReference>
<evidence type="ECO:0000313" key="6">
    <source>
        <dbReference type="Proteomes" id="UP000184363"/>
    </source>
</evidence>
<evidence type="ECO:0000256" key="3">
    <source>
        <dbReference type="ARBA" id="ARBA00023163"/>
    </source>
</evidence>
<dbReference type="AlphaFoldDB" id="A0A1M6RAM2"/>
<evidence type="ECO:0000313" key="5">
    <source>
        <dbReference type="EMBL" id="SHK29525.1"/>
    </source>
</evidence>
<evidence type="ECO:0000256" key="2">
    <source>
        <dbReference type="ARBA" id="ARBA00023125"/>
    </source>
</evidence>
<keyword evidence="2 5" id="KW-0238">DNA-binding</keyword>
<feature type="domain" description="HTH araC/xylS-type" evidence="4">
    <location>
        <begin position="207"/>
        <end position="306"/>
    </location>
</feature>
<dbReference type="SMART" id="SM00342">
    <property type="entry name" value="HTH_ARAC"/>
    <property type="match status" value="1"/>
</dbReference>
<evidence type="ECO:0000259" key="4">
    <source>
        <dbReference type="PROSITE" id="PS01124"/>
    </source>
</evidence>
<dbReference type="InterPro" id="IPR035418">
    <property type="entry name" value="AraC-bd_2"/>
</dbReference>
<dbReference type="Pfam" id="PF14525">
    <property type="entry name" value="AraC_binding_2"/>
    <property type="match status" value="1"/>
</dbReference>
<dbReference type="PROSITE" id="PS00041">
    <property type="entry name" value="HTH_ARAC_FAMILY_1"/>
    <property type="match status" value="1"/>
</dbReference>
<dbReference type="Proteomes" id="UP000184363">
    <property type="component" value="Unassembled WGS sequence"/>
</dbReference>
<dbReference type="InterPro" id="IPR018060">
    <property type="entry name" value="HTH_AraC"/>
</dbReference>
<evidence type="ECO:0000256" key="1">
    <source>
        <dbReference type="ARBA" id="ARBA00023015"/>
    </source>
</evidence>
<accession>A0A1M6RAM2</accession>
<dbReference type="GO" id="GO:0003700">
    <property type="term" value="F:DNA-binding transcription factor activity"/>
    <property type="evidence" value="ECO:0007669"/>
    <property type="project" value="InterPro"/>
</dbReference>
<keyword evidence="6" id="KW-1185">Reference proteome</keyword>
<gene>
    <name evidence="5" type="ORF">SAMN05443637_104272</name>
</gene>
<dbReference type="InterPro" id="IPR018062">
    <property type="entry name" value="HTH_AraC-typ_CS"/>
</dbReference>
<organism evidence="5 6">
    <name type="scientific">Pseudonocardia thermophila</name>
    <dbReference type="NCBI Taxonomy" id="1848"/>
    <lineage>
        <taxon>Bacteria</taxon>
        <taxon>Bacillati</taxon>
        <taxon>Actinomycetota</taxon>
        <taxon>Actinomycetes</taxon>
        <taxon>Pseudonocardiales</taxon>
        <taxon>Pseudonocardiaceae</taxon>
        <taxon>Pseudonocardia</taxon>
    </lineage>
</organism>
<dbReference type="PROSITE" id="PS01124">
    <property type="entry name" value="HTH_ARAC_FAMILY_2"/>
    <property type="match status" value="1"/>
</dbReference>
<dbReference type="InterPro" id="IPR050204">
    <property type="entry name" value="AraC_XylS_family_regulators"/>
</dbReference>
<dbReference type="EMBL" id="FRAP01000004">
    <property type="protein sequence ID" value="SHK29525.1"/>
    <property type="molecule type" value="Genomic_DNA"/>
</dbReference>
<keyword evidence="1" id="KW-0805">Transcription regulation</keyword>
<dbReference type="Pfam" id="PF12833">
    <property type="entry name" value="HTH_18"/>
    <property type="match status" value="1"/>
</dbReference>
<dbReference type="Gene3D" id="1.10.10.60">
    <property type="entry name" value="Homeodomain-like"/>
    <property type="match status" value="1"/>
</dbReference>
<dbReference type="SUPFAM" id="SSF46689">
    <property type="entry name" value="Homeodomain-like"/>
    <property type="match status" value="1"/>
</dbReference>
<sequence length="306" mass="33314">MQTWPLRSLPPADALEGYRHAISASHLPWDLVADHASVAGGSEEVVEHRIGPLRVVDCESGPVSGRRGRRQIAGSPGEYVGALFVLDGTEVVQFARTEVRLTPGMAIVWDSTVEAQFAVPAHIRKRTLFVPRDRLCDLGPDAVGAVLHDGPGTRLLRAFLDTAVDTVCGAPDDAATSAAVTATLDLLAGALDARHDRRLGCREQRWAAVRDIIEERLTDPDLVPAEIARAAGMSLRSLYELFAARDDTVAGYVRRRRLARARAELERVGRDVTVAEVAHRWGFADQGTFTRAFRAQYGVTPGAVRR</sequence>
<dbReference type="PRINTS" id="PR00032">
    <property type="entry name" value="HTHARAC"/>
</dbReference>
<protein>
    <submittedName>
        <fullName evidence="5">AraC-type DNA-binding protein</fullName>
    </submittedName>
</protein>
<dbReference type="GO" id="GO:0043565">
    <property type="term" value="F:sequence-specific DNA binding"/>
    <property type="evidence" value="ECO:0007669"/>
    <property type="project" value="InterPro"/>
</dbReference>
<dbReference type="PANTHER" id="PTHR46796:SF6">
    <property type="entry name" value="ARAC SUBFAMILY"/>
    <property type="match status" value="1"/>
</dbReference>
<proteinExistence type="predicted"/>
<dbReference type="InterPro" id="IPR020449">
    <property type="entry name" value="Tscrpt_reg_AraC-type_HTH"/>
</dbReference>
<name>A0A1M6RAM2_PSETH</name>
<reference evidence="5 6" key="1">
    <citation type="submission" date="2016-11" db="EMBL/GenBank/DDBJ databases">
        <authorList>
            <person name="Jaros S."/>
            <person name="Januszkiewicz K."/>
            <person name="Wedrychowicz H."/>
        </authorList>
    </citation>
    <scope>NUCLEOTIDE SEQUENCE [LARGE SCALE GENOMIC DNA]</scope>
    <source>
        <strain evidence="5 6">DSM 43832</strain>
    </source>
</reference>
<keyword evidence="3" id="KW-0804">Transcription</keyword>